<name>A0A0F7RUS1_9BASI</name>
<feature type="compositionally biased region" description="Low complexity" evidence="1">
    <location>
        <begin position="512"/>
        <end position="522"/>
    </location>
</feature>
<feature type="region of interest" description="Disordered" evidence="1">
    <location>
        <begin position="650"/>
        <end position="754"/>
    </location>
</feature>
<organism evidence="2 3">
    <name type="scientific">Sporisorium scitamineum</name>
    <dbReference type="NCBI Taxonomy" id="49012"/>
    <lineage>
        <taxon>Eukaryota</taxon>
        <taxon>Fungi</taxon>
        <taxon>Dikarya</taxon>
        <taxon>Basidiomycota</taxon>
        <taxon>Ustilaginomycotina</taxon>
        <taxon>Ustilaginomycetes</taxon>
        <taxon>Ustilaginales</taxon>
        <taxon>Ustilaginaceae</taxon>
        <taxon>Sporisorium</taxon>
    </lineage>
</organism>
<evidence type="ECO:0000313" key="3">
    <source>
        <dbReference type="Proteomes" id="UP000242770"/>
    </source>
</evidence>
<evidence type="ECO:0000313" key="2">
    <source>
        <dbReference type="EMBL" id="CDR99073.1"/>
    </source>
</evidence>
<feature type="compositionally biased region" description="Basic residues" evidence="1">
    <location>
        <begin position="460"/>
        <end position="473"/>
    </location>
</feature>
<protein>
    <submittedName>
        <fullName evidence="2">Uncharacterized protein</fullName>
    </submittedName>
</protein>
<feature type="compositionally biased region" description="Low complexity" evidence="1">
    <location>
        <begin position="488"/>
        <end position="504"/>
    </location>
</feature>
<feature type="region of interest" description="Disordered" evidence="1">
    <location>
        <begin position="599"/>
        <end position="633"/>
    </location>
</feature>
<dbReference type="Proteomes" id="UP000242770">
    <property type="component" value="Unassembled WGS sequence"/>
</dbReference>
<proteinExistence type="predicted"/>
<keyword evidence="3" id="KW-1185">Reference proteome</keyword>
<gene>
    <name evidence="2" type="primary">SSCI13110.1</name>
</gene>
<feature type="region of interest" description="Disordered" evidence="1">
    <location>
        <begin position="406"/>
        <end position="522"/>
    </location>
</feature>
<feature type="compositionally biased region" description="Polar residues" evidence="1">
    <location>
        <begin position="698"/>
        <end position="708"/>
    </location>
</feature>
<feature type="compositionally biased region" description="Polar residues" evidence="1">
    <location>
        <begin position="655"/>
        <end position="664"/>
    </location>
</feature>
<dbReference type="EMBL" id="CCFA01000673">
    <property type="protein sequence ID" value="CDR99073.1"/>
    <property type="molecule type" value="Genomic_DNA"/>
</dbReference>
<sequence>MSSTSASTPASEVTLHSYTFQGSEIKVKQRARAYQQQRDINDQMLKQVGITMPALSFSIPPWERRFLPSSLMLSNTTEADLSRVYDQFQAILGPSAQKHLPRVRVFPDIPKIENEACLVGFWRERALNDIVTMLQAALKRVAHLETIQDRLSTQDRDALASPLARALAKVDFFNIVHQRDTKLASTPASDDINSNLPTLFQLLRDHPALTRLFSPLPNKLKQENYLRPQPDMEIVYELKDPDVSPDHTCLVLELKSPIDITYQDVVNAVKLLQEYRLNPALLREVQADNNIPLCRLLMLHAHQLSHSAKYVLSTIVQHYHSVINRLQTFGYLSFGVASVSLEVDWDHPTEPGQHVKCCLFQDAPFSAEPRWHDAQRPPYPTYVMLCLTLLQLVKGPVQDDKVQSFLDGYFDGDENDDDQAHGGGLGDDTQDDSAADPDFRPPPSEDGQDGQDDTRDAQAPKKRRRSSRKHSRQRANQSTRQASGSSDSSATIPTSGASSATPTSVKPRKPRTNSTRASTSTNLDPCKLCRFAEPAELVVNAAELIQQEVQGKQVDASEVRKLLARPLIDGLVPTQFNLRKAIAEEPHSIDSDASLAIKRRHSGQDDDDDAADGHLKRPGQLGSLVSRMATSSTATPITDASIAYLDGEQGLQEDTGPTSSQTACSPRRNKKRKRLSDGSETASLTTSSAKSVPELPVSRSSTPASSVADQDVPPAGMLPPRMNQRAADIESSKQGIRPFPYSSAMPLPTPSPSP</sequence>
<reference evidence="3" key="1">
    <citation type="submission" date="2014-06" db="EMBL/GenBank/DDBJ databases">
        <authorList>
            <person name="Berkman P.J."/>
        </authorList>
    </citation>
    <scope>NUCLEOTIDE SEQUENCE [LARGE SCALE GENOMIC DNA]</scope>
</reference>
<feature type="compositionally biased region" description="Polar residues" evidence="1">
    <location>
        <begin position="678"/>
        <end position="690"/>
    </location>
</feature>
<feature type="compositionally biased region" description="Polar residues" evidence="1">
    <location>
        <begin position="475"/>
        <end position="487"/>
    </location>
</feature>
<dbReference type="AlphaFoldDB" id="A0A0F7RUS1"/>
<accession>A0A0F7RUS1</accession>
<evidence type="ECO:0000256" key="1">
    <source>
        <dbReference type="SAM" id="MobiDB-lite"/>
    </source>
</evidence>